<dbReference type="PANTHER" id="PTHR13198:SF4">
    <property type="entry name" value="E3 UBIQUITIN-PROTEIN LIGASE RNF25"/>
    <property type="match status" value="1"/>
</dbReference>
<dbReference type="GO" id="GO:0005634">
    <property type="term" value="C:nucleus"/>
    <property type="evidence" value="ECO:0007669"/>
    <property type="project" value="TreeGrafter"/>
</dbReference>
<comment type="caution">
    <text evidence="2">The sequence shown here is derived from an EMBL/GenBank/DDBJ whole genome shotgun (WGS) entry which is preliminary data.</text>
</comment>
<dbReference type="GO" id="GO:0010468">
    <property type="term" value="P:regulation of gene expression"/>
    <property type="evidence" value="ECO:0007669"/>
    <property type="project" value="UniProtKB-ARBA"/>
</dbReference>
<gene>
    <name evidence="2" type="ORF">PAPOLLO_LOCUS23226</name>
</gene>
<reference evidence="2" key="1">
    <citation type="submission" date="2021-04" db="EMBL/GenBank/DDBJ databases">
        <authorList>
            <person name="Tunstrom K."/>
        </authorList>
    </citation>
    <scope>NUCLEOTIDE SEQUENCE</scope>
</reference>
<dbReference type="CDD" id="cd23818">
    <property type="entry name" value="RWD_RNF25"/>
    <property type="match status" value="1"/>
</dbReference>
<dbReference type="InterPro" id="IPR039133">
    <property type="entry name" value="RNF25"/>
</dbReference>
<keyword evidence="3" id="KW-1185">Reference proteome</keyword>
<protein>
    <submittedName>
        <fullName evidence="2">(apollo) hypothetical protein</fullName>
    </submittedName>
</protein>
<name>A0A8S3XXL6_PARAO</name>
<evidence type="ECO:0000313" key="2">
    <source>
        <dbReference type="EMBL" id="CAG5045275.1"/>
    </source>
</evidence>
<dbReference type="PROSITE" id="PS50908">
    <property type="entry name" value="RWD"/>
    <property type="match status" value="1"/>
</dbReference>
<dbReference type="GO" id="GO:0051246">
    <property type="term" value="P:regulation of protein metabolic process"/>
    <property type="evidence" value="ECO:0007669"/>
    <property type="project" value="UniProtKB-ARBA"/>
</dbReference>
<accession>A0A8S3XXL6</accession>
<dbReference type="EMBL" id="CAJQZP010001427">
    <property type="protein sequence ID" value="CAG5045275.1"/>
    <property type="molecule type" value="Genomic_DNA"/>
</dbReference>
<dbReference type="OrthoDB" id="432311at2759"/>
<evidence type="ECO:0000259" key="1">
    <source>
        <dbReference type="PROSITE" id="PS50908"/>
    </source>
</evidence>
<dbReference type="InterPro" id="IPR006575">
    <property type="entry name" value="RWD_dom"/>
</dbReference>
<proteinExistence type="predicted"/>
<dbReference type="Pfam" id="PF05773">
    <property type="entry name" value="RWD"/>
    <property type="match status" value="1"/>
</dbReference>
<dbReference type="SMART" id="SM00591">
    <property type="entry name" value="RWD"/>
    <property type="match status" value="1"/>
</dbReference>
<dbReference type="GO" id="GO:0033554">
    <property type="term" value="P:cellular response to stress"/>
    <property type="evidence" value="ECO:0007669"/>
    <property type="project" value="UniProtKB-ARBA"/>
</dbReference>
<evidence type="ECO:0000313" key="3">
    <source>
        <dbReference type="Proteomes" id="UP000691718"/>
    </source>
</evidence>
<sequence length="175" mass="19878">MIRAETENQLFVAPSALRLPELNAFIKKSNPNPSHFRLRPFVNMTSVVDERVSDEVEALQAILMNDVTIKREGNKPTIIETIVHPLTGDDTDQQYVCVTLEVKLTPDYPDSSPEVTLRNPRGLDDQLLFTINSQIKEKLAECLGQPVVFELIEVIRQHWRPLGEECGGLLRMANW</sequence>
<dbReference type="GO" id="GO:0016567">
    <property type="term" value="P:protein ubiquitination"/>
    <property type="evidence" value="ECO:0007669"/>
    <property type="project" value="TreeGrafter"/>
</dbReference>
<feature type="domain" description="RWD" evidence="1">
    <location>
        <begin position="54"/>
        <end position="162"/>
    </location>
</feature>
<dbReference type="AlphaFoldDB" id="A0A8S3XXL6"/>
<dbReference type="FunFam" id="3.10.110.10:FF:000050">
    <property type="entry name" value="eIF-2-alpha kinase GCN2"/>
    <property type="match status" value="1"/>
</dbReference>
<dbReference type="PANTHER" id="PTHR13198">
    <property type="entry name" value="RING FINGER PROTEIN 25"/>
    <property type="match status" value="1"/>
</dbReference>
<dbReference type="GO" id="GO:0061630">
    <property type="term" value="F:ubiquitin protein ligase activity"/>
    <property type="evidence" value="ECO:0007669"/>
    <property type="project" value="InterPro"/>
</dbReference>
<organism evidence="2 3">
    <name type="scientific">Parnassius apollo</name>
    <name type="common">Apollo butterfly</name>
    <name type="synonym">Papilio apollo</name>
    <dbReference type="NCBI Taxonomy" id="110799"/>
    <lineage>
        <taxon>Eukaryota</taxon>
        <taxon>Metazoa</taxon>
        <taxon>Ecdysozoa</taxon>
        <taxon>Arthropoda</taxon>
        <taxon>Hexapoda</taxon>
        <taxon>Insecta</taxon>
        <taxon>Pterygota</taxon>
        <taxon>Neoptera</taxon>
        <taxon>Endopterygota</taxon>
        <taxon>Lepidoptera</taxon>
        <taxon>Glossata</taxon>
        <taxon>Ditrysia</taxon>
        <taxon>Papilionoidea</taxon>
        <taxon>Papilionidae</taxon>
        <taxon>Parnassiinae</taxon>
        <taxon>Parnassini</taxon>
        <taxon>Parnassius</taxon>
        <taxon>Parnassius</taxon>
    </lineage>
</organism>
<dbReference type="Proteomes" id="UP000691718">
    <property type="component" value="Unassembled WGS sequence"/>
</dbReference>
<dbReference type="GO" id="GO:0009893">
    <property type="term" value="P:positive regulation of metabolic process"/>
    <property type="evidence" value="ECO:0007669"/>
    <property type="project" value="UniProtKB-ARBA"/>
</dbReference>